<sequence length="400" mass="45263">MALISRLRIILNLNSIKHRSLSTSSVLSGPERISKEKKRAVLSLLRSESNPERILEICRAASLSPESNLDRIAFSIAISKLSQANHFNAIAQFLEELKTRPDLRQNERFIAHSIILYGQANMIDHAMRTFKEMEKRGLRHSVKSLNALLVACNLAEEYEEAKRIFLEFPKTYGIEPNLETYNRVIKAFSESGNSSSVYSILAEMDKKSIKPNTTSFGLLLAGFYKEDKYEDVGKVLQMMGKHGIESGVSVNNIRIQSLCKLKRSAEAKILFDGMLSRGTKPNLETYKHLIHGFCKEGNLKEAKNLFRTMIKRGYEPDSNFYFSFVYFLCQGGDYEAALKVCNESIEKGWVPPFSNMKSLVIGLASISKVAEAKKLVRLVKEKFPIDVDMWNEIETGLPKA</sequence>
<comment type="caution">
    <text evidence="1">The sequence shown here is derived from an EMBL/GenBank/DDBJ whole genome shotgun (WGS) entry which is preliminary data.</text>
</comment>
<reference evidence="1 2" key="1">
    <citation type="journal article" date="2023" name="Science">
        <title>Complex scaffold remodeling in plant triterpene biosynthesis.</title>
        <authorList>
            <person name="De La Pena R."/>
            <person name="Hodgson H."/>
            <person name="Liu J.C."/>
            <person name="Stephenson M.J."/>
            <person name="Martin A.C."/>
            <person name="Owen C."/>
            <person name="Harkess A."/>
            <person name="Leebens-Mack J."/>
            <person name="Jimenez L.E."/>
            <person name="Osbourn A."/>
            <person name="Sattely E.S."/>
        </authorList>
    </citation>
    <scope>NUCLEOTIDE SEQUENCE [LARGE SCALE GENOMIC DNA]</scope>
    <source>
        <strain evidence="2">cv. JPN11</strain>
        <tissue evidence="1">Leaf</tissue>
    </source>
</reference>
<proteinExistence type="predicted"/>
<gene>
    <name evidence="1" type="ORF">OWV82_023097</name>
</gene>
<name>A0ACC1WVI5_MELAZ</name>
<keyword evidence="2" id="KW-1185">Reference proteome</keyword>
<protein>
    <submittedName>
        <fullName evidence="1">Pentatricopeptide repeat-containing protein</fullName>
    </submittedName>
</protein>
<dbReference type="Proteomes" id="UP001164539">
    <property type="component" value="Chromosome 13"/>
</dbReference>
<organism evidence="1 2">
    <name type="scientific">Melia azedarach</name>
    <name type="common">Chinaberry tree</name>
    <dbReference type="NCBI Taxonomy" id="155640"/>
    <lineage>
        <taxon>Eukaryota</taxon>
        <taxon>Viridiplantae</taxon>
        <taxon>Streptophyta</taxon>
        <taxon>Embryophyta</taxon>
        <taxon>Tracheophyta</taxon>
        <taxon>Spermatophyta</taxon>
        <taxon>Magnoliopsida</taxon>
        <taxon>eudicotyledons</taxon>
        <taxon>Gunneridae</taxon>
        <taxon>Pentapetalae</taxon>
        <taxon>rosids</taxon>
        <taxon>malvids</taxon>
        <taxon>Sapindales</taxon>
        <taxon>Meliaceae</taxon>
        <taxon>Melia</taxon>
    </lineage>
</organism>
<dbReference type="EMBL" id="CM051406">
    <property type="protein sequence ID" value="KAJ4703160.1"/>
    <property type="molecule type" value="Genomic_DNA"/>
</dbReference>
<evidence type="ECO:0000313" key="1">
    <source>
        <dbReference type="EMBL" id="KAJ4703160.1"/>
    </source>
</evidence>
<accession>A0ACC1WVI5</accession>
<evidence type="ECO:0000313" key="2">
    <source>
        <dbReference type="Proteomes" id="UP001164539"/>
    </source>
</evidence>